<sequence>MTPPDQIAHKTKTRFHVPGSFEVSLAVHTRGAGTSDVHSKPATSDRRSGGYHLSSSSIQQDDTLELPARCSGSYAFGSTSIQQDSLVPDEVHNEQPELKQTADTNPATGSRTMPSSHKEPLQRPAPRKEPVRAPSPAPSPFAPAPVFTPSSAPASAETGPKLDHKTAREVERGRLNVKTTSKSVKQVVFWWCVDPFTTLDFCSPCLCSVSRLLIQLQSARRPPRRCMTRMHPTLTAFSLERCTMCRRGYQARFDVLRSFRPRISMVTHD</sequence>
<feature type="region of interest" description="Disordered" evidence="1">
    <location>
        <begin position="29"/>
        <end position="65"/>
    </location>
</feature>
<feature type="compositionally biased region" description="Pro residues" evidence="1">
    <location>
        <begin position="133"/>
        <end position="143"/>
    </location>
</feature>
<dbReference type="AlphaFoldDB" id="A0AAD9A6W0"/>
<proteinExistence type="predicted"/>
<evidence type="ECO:0000313" key="2">
    <source>
        <dbReference type="EMBL" id="KAK1842576.1"/>
    </source>
</evidence>
<keyword evidence="3" id="KW-1185">Reference proteome</keyword>
<feature type="compositionally biased region" description="Basic and acidic residues" evidence="1">
    <location>
        <begin position="37"/>
        <end position="48"/>
    </location>
</feature>
<gene>
    <name evidence="2" type="ORF">CCHR01_14802</name>
</gene>
<dbReference type="EMBL" id="JAQOWY010000406">
    <property type="protein sequence ID" value="KAK1842576.1"/>
    <property type="molecule type" value="Genomic_DNA"/>
</dbReference>
<comment type="caution">
    <text evidence="2">The sequence shown here is derived from an EMBL/GenBank/DDBJ whole genome shotgun (WGS) entry which is preliminary data.</text>
</comment>
<feature type="region of interest" description="Disordered" evidence="1">
    <location>
        <begin position="91"/>
        <end position="166"/>
    </location>
</feature>
<evidence type="ECO:0000256" key="1">
    <source>
        <dbReference type="SAM" id="MobiDB-lite"/>
    </source>
</evidence>
<reference evidence="2" key="1">
    <citation type="submission" date="2023-01" db="EMBL/GenBank/DDBJ databases">
        <title>Colletotrichum chrysophilum M932 genome sequence.</title>
        <authorList>
            <person name="Baroncelli R."/>
        </authorList>
    </citation>
    <scope>NUCLEOTIDE SEQUENCE</scope>
    <source>
        <strain evidence="2">M932</strain>
    </source>
</reference>
<evidence type="ECO:0000313" key="3">
    <source>
        <dbReference type="Proteomes" id="UP001243330"/>
    </source>
</evidence>
<name>A0AAD9A6W0_9PEZI</name>
<accession>A0AAD9A6W0</accession>
<feature type="compositionally biased region" description="Low complexity" evidence="1">
    <location>
        <begin position="144"/>
        <end position="156"/>
    </location>
</feature>
<protein>
    <submittedName>
        <fullName evidence="2">Uncharacterized protein</fullName>
    </submittedName>
</protein>
<feature type="compositionally biased region" description="Basic and acidic residues" evidence="1">
    <location>
        <begin position="116"/>
        <end position="131"/>
    </location>
</feature>
<dbReference type="Proteomes" id="UP001243330">
    <property type="component" value="Unassembled WGS sequence"/>
</dbReference>
<organism evidence="2 3">
    <name type="scientific">Colletotrichum chrysophilum</name>
    <dbReference type="NCBI Taxonomy" id="1836956"/>
    <lineage>
        <taxon>Eukaryota</taxon>
        <taxon>Fungi</taxon>
        <taxon>Dikarya</taxon>
        <taxon>Ascomycota</taxon>
        <taxon>Pezizomycotina</taxon>
        <taxon>Sordariomycetes</taxon>
        <taxon>Hypocreomycetidae</taxon>
        <taxon>Glomerellales</taxon>
        <taxon>Glomerellaceae</taxon>
        <taxon>Colletotrichum</taxon>
        <taxon>Colletotrichum gloeosporioides species complex</taxon>
    </lineage>
</organism>
<feature type="compositionally biased region" description="Polar residues" evidence="1">
    <location>
        <begin position="101"/>
        <end position="115"/>
    </location>
</feature>